<dbReference type="Proteomes" id="UP000663828">
    <property type="component" value="Unassembled WGS sequence"/>
</dbReference>
<reference evidence="2" key="1">
    <citation type="submission" date="2021-02" db="EMBL/GenBank/DDBJ databases">
        <authorList>
            <person name="Nowell W R."/>
        </authorList>
    </citation>
    <scope>NUCLEOTIDE SEQUENCE</scope>
</reference>
<protein>
    <submittedName>
        <fullName evidence="2">Uncharacterized protein</fullName>
    </submittedName>
</protein>
<accession>A0A816FH82</accession>
<evidence type="ECO:0000313" key="3">
    <source>
        <dbReference type="Proteomes" id="UP000663828"/>
    </source>
</evidence>
<feature type="transmembrane region" description="Helical" evidence="1">
    <location>
        <begin position="306"/>
        <end position="328"/>
    </location>
</feature>
<gene>
    <name evidence="2" type="ORF">XAT740_LOCUS56956</name>
</gene>
<comment type="caution">
    <text evidence="2">The sequence shown here is derived from an EMBL/GenBank/DDBJ whole genome shotgun (WGS) entry which is preliminary data.</text>
</comment>
<evidence type="ECO:0000313" key="2">
    <source>
        <dbReference type="EMBL" id="CAF1661503.1"/>
    </source>
</evidence>
<feature type="transmembrane region" description="Helical" evidence="1">
    <location>
        <begin position="791"/>
        <end position="810"/>
    </location>
</feature>
<organism evidence="2 3">
    <name type="scientific">Adineta ricciae</name>
    <name type="common">Rotifer</name>
    <dbReference type="NCBI Taxonomy" id="249248"/>
    <lineage>
        <taxon>Eukaryota</taxon>
        <taxon>Metazoa</taxon>
        <taxon>Spiralia</taxon>
        <taxon>Gnathifera</taxon>
        <taxon>Rotifera</taxon>
        <taxon>Eurotatoria</taxon>
        <taxon>Bdelloidea</taxon>
        <taxon>Adinetida</taxon>
        <taxon>Adinetidae</taxon>
        <taxon>Adineta</taxon>
    </lineage>
</organism>
<keyword evidence="3" id="KW-1185">Reference proteome</keyword>
<keyword evidence="1" id="KW-0472">Membrane</keyword>
<dbReference type="AlphaFoldDB" id="A0A816FH82"/>
<keyword evidence="1" id="KW-0812">Transmembrane</keyword>
<keyword evidence="1" id="KW-1133">Transmembrane helix</keyword>
<feature type="transmembrane region" description="Helical" evidence="1">
    <location>
        <begin position="377"/>
        <end position="399"/>
    </location>
</feature>
<name>A0A816FH82_ADIRI</name>
<dbReference type="EMBL" id="CAJNOR010011466">
    <property type="protein sequence ID" value="CAF1661503.1"/>
    <property type="molecule type" value="Genomic_DNA"/>
</dbReference>
<proteinExistence type="predicted"/>
<feature type="non-terminal residue" evidence="2">
    <location>
        <position position="987"/>
    </location>
</feature>
<sequence>SIPAPSLVQYSRAYSKYQETLTCPCTKITIGYSKFLQIDYKLHQVCSSVLVTQDWFNYLTAYRLTGQLYLYDYRSVINKIFQGLSTFCNLTTERLANDLGQFYSTQFISSSLISNQTFQIQVQSLIQQFLSQTIQDFLFSISLTRQTTHTNKLFTGLRTNANFSTTPELRLITTPTTYNNCSCDLSPKCTNPARIYDSQGNATLWTIPGFYIGCFVIESLLQSNLQCFFNQSCIDQLQVYLNITSTMNITQLNRSLLKNFQVNSTVEELVNNLMVEQWNSSILFDNYYSECQPVQCIYTDKMKNSAIYIVTTIIGLIGGLVAALKLVVPRLVIIMSKRKSAAQNEDHKSMKQKLMEWNLFPSLPPSTDEREIRNQRLATKCFVILLTLLLFVLLLYTSLIDKTVTIQVQKPTLTKYVQLYSKFSDQLSCPCKAISINYEKLFSLKYEFHQVCSSIFLTDQWFEYLSEYSASFFIDDFRLTDTSMFQSLNVLCGLISETISYRLTQFYSNQFISSSVISNQIFQIRIQSLIEEFISSTTNYFLLALSTIRSTTQSNGLLSSHLTNYHYVYNQSGFVNVTSIKWKDCDCIYSSTCSSQSAIYNYSNNATLWTVPGFYVSCYVMDSLLQSNLQCFFNQSCIDQLQVYLDISPTMNITQLNRSLLKNFQVNSTVEELVNNLMVEQWNSSISFDNYYSECQPVQCIYTDKMKNSAIYIVTTIIGLIGGLVTALKLIVPRVVMFFGKTRNNVERMKMTEHIRDNLKKSRDYFKNLNVFRSLSENENERHDEIISTRLFLFLLILSLAVLLLYTSLIDTTQIITIEKPTLTQYLQLYSDHSDALKCPCTKISVNYKQILSVEYQFHEICSSTFLNHDWIVHISQCDVQYPMYCNDFRCSGPYYFQTMLSYCQMVKKTISDSLTQFYSNQYISSSVIAYNVFESQVGEFIAQFISSTTNSFLLSISTIRGTTYSNGLLVGLLYNFMLEVDTTTNQ</sequence>
<feature type="transmembrane region" description="Helical" evidence="1">
    <location>
        <begin position="710"/>
        <end position="732"/>
    </location>
</feature>
<feature type="non-terminal residue" evidence="2">
    <location>
        <position position="1"/>
    </location>
</feature>
<evidence type="ECO:0000256" key="1">
    <source>
        <dbReference type="SAM" id="Phobius"/>
    </source>
</evidence>